<name>A0A0F9I547_9ZZZZ</name>
<feature type="non-terminal residue" evidence="2">
    <location>
        <position position="1"/>
    </location>
</feature>
<evidence type="ECO:0000256" key="1">
    <source>
        <dbReference type="SAM" id="Coils"/>
    </source>
</evidence>
<gene>
    <name evidence="2" type="ORF">LCGC14_1919760</name>
</gene>
<sequence>INAELNEEDKFIIVYSEYYYLNKELNNYLDNQLLKENRERIGKVLALYDSSIRNRTLSINMLELQNRIKDIMIFKEDLPKQFLKKVDELKINQEREEFLETKNNLESVLENDKIAIVNIKLNLNLFNEMQNFIEQKFNALNIELRDYSTKVFKKAESNENYLKIQENFEIKKRNFKENLRRSQEKIEEEIKKLVRKMRK</sequence>
<protein>
    <submittedName>
        <fullName evidence="2">Uncharacterized protein</fullName>
    </submittedName>
</protein>
<keyword evidence="1" id="KW-0175">Coiled coil</keyword>
<dbReference type="EMBL" id="LAZR01020423">
    <property type="protein sequence ID" value="KKL88930.1"/>
    <property type="molecule type" value="Genomic_DNA"/>
</dbReference>
<organism evidence="2">
    <name type="scientific">marine sediment metagenome</name>
    <dbReference type="NCBI Taxonomy" id="412755"/>
    <lineage>
        <taxon>unclassified sequences</taxon>
        <taxon>metagenomes</taxon>
        <taxon>ecological metagenomes</taxon>
    </lineage>
</organism>
<feature type="coiled-coil region" evidence="1">
    <location>
        <begin position="165"/>
        <end position="199"/>
    </location>
</feature>
<proteinExistence type="predicted"/>
<dbReference type="AlphaFoldDB" id="A0A0F9I547"/>
<accession>A0A0F9I547</accession>
<reference evidence="2" key="1">
    <citation type="journal article" date="2015" name="Nature">
        <title>Complex archaea that bridge the gap between prokaryotes and eukaryotes.</title>
        <authorList>
            <person name="Spang A."/>
            <person name="Saw J.H."/>
            <person name="Jorgensen S.L."/>
            <person name="Zaremba-Niedzwiedzka K."/>
            <person name="Martijn J."/>
            <person name="Lind A.E."/>
            <person name="van Eijk R."/>
            <person name="Schleper C."/>
            <person name="Guy L."/>
            <person name="Ettema T.J."/>
        </authorList>
    </citation>
    <scope>NUCLEOTIDE SEQUENCE</scope>
</reference>
<evidence type="ECO:0000313" key="2">
    <source>
        <dbReference type="EMBL" id="KKL88930.1"/>
    </source>
</evidence>
<comment type="caution">
    <text evidence="2">The sequence shown here is derived from an EMBL/GenBank/DDBJ whole genome shotgun (WGS) entry which is preliminary data.</text>
</comment>